<comment type="caution">
    <text evidence="3">The sequence shown here is derived from an EMBL/GenBank/DDBJ whole genome shotgun (WGS) entry which is preliminary data.</text>
</comment>
<name>A0A1V1PH46_9BACT</name>
<evidence type="ECO:0000256" key="1">
    <source>
        <dbReference type="ARBA" id="ARBA00009353"/>
    </source>
</evidence>
<feature type="domain" description="NAD-dependent epimerase/dehydratase" evidence="2">
    <location>
        <begin position="161"/>
        <end position="371"/>
    </location>
</feature>
<dbReference type="PANTHER" id="PTHR11092">
    <property type="entry name" value="SUGAR NUCLEOTIDE EPIMERASE RELATED"/>
    <property type="match status" value="1"/>
</dbReference>
<dbReference type="Pfam" id="PF01370">
    <property type="entry name" value="Epimerase"/>
    <property type="match status" value="1"/>
</dbReference>
<dbReference type="NCBIfam" id="TIGR01777">
    <property type="entry name" value="yfcH"/>
    <property type="match status" value="1"/>
</dbReference>
<organism evidence="3 4">
    <name type="scientific">Candidatus Magnetoglobus multicellularis str. Araruama</name>
    <dbReference type="NCBI Taxonomy" id="890399"/>
    <lineage>
        <taxon>Bacteria</taxon>
        <taxon>Pseudomonadati</taxon>
        <taxon>Thermodesulfobacteriota</taxon>
        <taxon>Desulfobacteria</taxon>
        <taxon>Desulfobacterales</taxon>
        <taxon>Desulfobacteraceae</taxon>
        <taxon>Candidatus Magnetoglobus</taxon>
    </lineage>
</organism>
<evidence type="ECO:0000313" key="3">
    <source>
        <dbReference type="EMBL" id="ETR74063.1"/>
    </source>
</evidence>
<dbReference type="SUPFAM" id="SSF51735">
    <property type="entry name" value="NAD(P)-binding Rossmann-fold domains"/>
    <property type="match status" value="1"/>
</dbReference>
<dbReference type="Gene3D" id="3.30.530.20">
    <property type="match status" value="1"/>
</dbReference>
<evidence type="ECO:0000259" key="2">
    <source>
        <dbReference type="Pfam" id="PF01370"/>
    </source>
</evidence>
<dbReference type="InterPro" id="IPR010099">
    <property type="entry name" value="SDR39U1"/>
</dbReference>
<sequence length="426" mass="48010">MKIHHFTKKTHLSVPVETAFAWHERPGAIDRLTPPWEEIQIISQAGGIEAGAQTYFKVKAGPVWLKWLAHHMLYEKNKMFQDIQRHGPFLFWEHNHQFEPDGTHACFLTDNIRFRLPFTPLSDVFALNTVKKRLYRMFEYRHAVTQHDLKLLANYQDNQKIVITGASGVLGAALVPFLRTQGHSVTRMVRQTHQLNDEAFWNPYRQEIDTNAFKNAETVIHLAGEYIGDGRWNKKKKKRIIDSRVKGTQMIAETISNMKSPPKTLICASAIGYYGNRGIETITEASTPGNDFISDVCTQWENAAAAAIDKGIRVIFLRIGIVLTPRGGALERLLPLYKTGLGMILGDGTQMMSWISEDDFLGVVNHVIHNPTISGPVNVTSPNPVSQQNFSNILAQSLARPAFIHLPQWIITPLFGQMGKEVLLAG</sequence>
<dbReference type="InterPro" id="IPR023393">
    <property type="entry name" value="START-like_dom_sf"/>
</dbReference>
<dbReference type="PANTHER" id="PTHR11092:SF0">
    <property type="entry name" value="EPIMERASE FAMILY PROTEIN SDR39U1"/>
    <property type="match status" value="1"/>
</dbReference>
<dbReference type="InterPro" id="IPR036291">
    <property type="entry name" value="NAD(P)-bd_dom_sf"/>
</dbReference>
<comment type="similarity">
    <text evidence="1">Belongs to the NAD(P)-dependent epimerase/dehydratase family. SDR39U1 subfamily.</text>
</comment>
<dbReference type="EMBL" id="ATBP01000024">
    <property type="protein sequence ID" value="ETR74063.1"/>
    <property type="molecule type" value="Genomic_DNA"/>
</dbReference>
<dbReference type="Proteomes" id="UP000189670">
    <property type="component" value="Unassembled WGS sequence"/>
</dbReference>
<dbReference type="Gene3D" id="3.40.50.720">
    <property type="entry name" value="NAD(P)-binding Rossmann-like Domain"/>
    <property type="match status" value="1"/>
</dbReference>
<dbReference type="InterPro" id="IPR001509">
    <property type="entry name" value="Epimerase_deHydtase"/>
</dbReference>
<gene>
    <name evidence="3" type="ORF">OMM_06554</name>
</gene>
<feature type="non-terminal residue" evidence="3">
    <location>
        <position position="426"/>
    </location>
</feature>
<dbReference type="SUPFAM" id="SSF55961">
    <property type="entry name" value="Bet v1-like"/>
    <property type="match status" value="1"/>
</dbReference>
<dbReference type="CDD" id="cd07820">
    <property type="entry name" value="SRPBCC_3"/>
    <property type="match status" value="1"/>
</dbReference>
<reference evidence="4" key="1">
    <citation type="submission" date="2012-11" db="EMBL/GenBank/DDBJ databases">
        <authorList>
            <person name="Lucero-Rivera Y.E."/>
            <person name="Tovar-Ramirez D."/>
        </authorList>
    </citation>
    <scope>NUCLEOTIDE SEQUENCE [LARGE SCALE GENOMIC DNA]</scope>
    <source>
        <strain evidence="4">Araruama</strain>
    </source>
</reference>
<dbReference type="AlphaFoldDB" id="A0A1V1PH46"/>
<protein>
    <recommendedName>
        <fullName evidence="2">NAD-dependent epimerase/dehydratase domain-containing protein</fullName>
    </recommendedName>
</protein>
<evidence type="ECO:0000313" key="4">
    <source>
        <dbReference type="Proteomes" id="UP000189670"/>
    </source>
</evidence>
<proteinExistence type="inferred from homology"/>
<accession>A0A1V1PH46</accession>